<reference evidence="4 5" key="1">
    <citation type="submission" date="2020-06" db="EMBL/GenBank/DDBJ databases">
        <title>Rheinheimera sp. nov., a marine bacterium isolated from coastal.</title>
        <authorList>
            <person name="Yu Q."/>
            <person name="Qi Y."/>
            <person name="Pu J."/>
        </authorList>
    </citation>
    <scope>NUCLEOTIDE SEQUENCE [LARGE SCALE GENOMIC DNA]</scope>
    <source>
        <strain evidence="4 5">YQF-2</strain>
    </source>
</reference>
<evidence type="ECO:0000313" key="4">
    <source>
        <dbReference type="EMBL" id="NRQ42213.1"/>
    </source>
</evidence>
<accession>A0A7Y5APM5</accession>
<dbReference type="SUPFAM" id="SSF56281">
    <property type="entry name" value="Metallo-hydrolase/oxidoreductase"/>
    <property type="match status" value="1"/>
</dbReference>
<dbReference type="PANTHER" id="PTHR11203:SF37">
    <property type="entry name" value="INTEGRATOR COMPLEX SUBUNIT 11"/>
    <property type="match status" value="1"/>
</dbReference>
<dbReference type="PANTHER" id="PTHR11203">
    <property type="entry name" value="CLEAVAGE AND POLYADENYLATION SPECIFICITY FACTOR FAMILY MEMBER"/>
    <property type="match status" value="1"/>
</dbReference>
<dbReference type="InterPro" id="IPR036866">
    <property type="entry name" value="RibonucZ/Hydroxyglut_hydro"/>
</dbReference>
<comment type="caution">
    <text evidence="4">The sequence shown here is derived from an EMBL/GenBank/DDBJ whole genome shotgun (WGS) entry which is preliminary data.</text>
</comment>
<evidence type="ECO:0000259" key="2">
    <source>
        <dbReference type="SMART" id="SM00849"/>
    </source>
</evidence>
<dbReference type="Gene3D" id="3.60.15.10">
    <property type="entry name" value="Ribonuclease Z/Hydroxyacylglutathione hydrolase-like"/>
    <property type="match status" value="1"/>
</dbReference>
<evidence type="ECO:0000256" key="1">
    <source>
        <dbReference type="ARBA" id="ARBA00022801"/>
    </source>
</evidence>
<dbReference type="InterPro" id="IPR001279">
    <property type="entry name" value="Metallo-B-lactamas"/>
</dbReference>
<dbReference type="InterPro" id="IPR022712">
    <property type="entry name" value="Beta_Casp"/>
</dbReference>
<dbReference type="RefSeq" id="WP_173500457.1">
    <property type="nucleotide sequence ID" value="NZ_JABSOD010000005.1"/>
</dbReference>
<proteinExistence type="predicted"/>
<dbReference type="SMART" id="SM00849">
    <property type="entry name" value="Lactamase_B"/>
    <property type="match status" value="1"/>
</dbReference>
<dbReference type="Gene3D" id="3.40.50.10890">
    <property type="match status" value="1"/>
</dbReference>
<dbReference type="EMBL" id="JABSOD010000005">
    <property type="protein sequence ID" value="NRQ42213.1"/>
    <property type="molecule type" value="Genomic_DNA"/>
</dbReference>
<gene>
    <name evidence="4" type="ORF">HRH59_06480</name>
</gene>
<sequence>MSTLYPTPQFIHHGAVDGVTGSCHEYRLADDYGVLIDCGLFQGAEVSNSGSAVAPQINFAIEHIKALIVTHVHIDHVGRIPYLLAAGFTGPIFCTAASATLLPLVLEDALKVGVTRDEALINAFLARVRRQLVACDFKQWQPLPVFSGTASNRANAGPELRFQSAGHILGSAYVELRHKTPAGSWFKTVFSGDLGAPYAPLLPAPKPPYAADVVVIESTYGDREHDNRRARIKRLEQVLLHALQDNGTVLFPAFSIGRTQELLYELEAIIHRLRGQKIHRQLRWDELQIIVDSPLAAKFTRAYDELKQCWDSEAKQRLKQGRHPLSFAQLHTVDSHTQHLDLVQFLARSKQPAIVIAASGMCEGGRVVNYLKALLPDAAHQVVFVGYQARGTLGAAIQRFGPQGGYVDIDGERISIGAEIITLSGYSAHADKTGLVSFISRMRRKPLQVRIVHGDKGAKTALQRAFSELGISAIIASQD</sequence>
<keyword evidence="5" id="KW-1185">Reference proteome</keyword>
<evidence type="ECO:0000259" key="3">
    <source>
        <dbReference type="SMART" id="SM01027"/>
    </source>
</evidence>
<dbReference type="Proteomes" id="UP000523161">
    <property type="component" value="Unassembled WGS sequence"/>
</dbReference>
<dbReference type="InterPro" id="IPR011108">
    <property type="entry name" value="RMMBL"/>
</dbReference>
<feature type="domain" description="Metallo-beta-lactamase" evidence="2">
    <location>
        <begin position="20"/>
        <end position="243"/>
    </location>
</feature>
<dbReference type="GO" id="GO:0004521">
    <property type="term" value="F:RNA endonuclease activity"/>
    <property type="evidence" value="ECO:0007669"/>
    <property type="project" value="TreeGrafter"/>
</dbReference>
<name>A0A7Y5APM5_9GAMM</name>
<dbReference type="Pfam" id="PF07521">
    <property type="entry name" value="RMMBL"/>
    <property type="match status" value="1"/>
</dbReference>
<dbReference type="InterPro" id="IPR050698">
    <property type="entry name" value="MBL"/>
</dbReference>
<dbReference type="Pfam" id="PF00753">
    <property type="entry name" value="Lactamase_B"/>
    <property type="match status" value="1"/>
</dbReference>
<feature type="domain" description="Beta-Casp" evidence="3">
    <location>
        <begin position="259"/>
        <end position="397"/>
    </location>
</feature>
<organism evidence="4 5">
    <name type="scientific">Rheinheimera lutimaris</name>
    <dbReference type="NCBI Taxonomy" id="2740584"/>
    <lineage>
        <taxon>Bacteria</taxon>
        <taxon>Pseudomonadati</taxon>
        <taxon>Pseudomonadota</taxon>
        <taxon>Gammaproteobacteria</taxon>
        <taxon>Chromatiales</taxon>
        <taxon>Chromatiaceae</taxon>
        <taxon>Rheinheimera</taxon>
    </lineage>
</organism>
<dbReference type="GO" id="GO:0016787">
    <property type="term" value="F:hydrolase activity"/>
    <property type="evidence" value="ECO:0007669"/>
    <property type="project" value="UniProtKB-KW"/>
</dbReference>
<dbReference type="CDD" id="cd16295">
    <property type="entry name" value="TTHA0252-CPSF-like_MBL-fold"/>
    <property type="match status" value="1"/>
</dbReference>
<dbReference type="SMART" id="SM01027">
    <property type="entry name" value="Beta-Casp"/>
    <property type="match status" value="1"/>
</dbReference>
<protein>
    <submittedName>
        <fullName evidence="4">MBL fold metallo-hydrolase</fullName>
    </submittedName>
</protein>
<keyword evidence="1 4" id="KW-0378">Hydrolase</keyword>
<dbReference type="Pfam" id="PF10996">
    <property type="entry name" value="Beta-Casp"/>
    <property type="match status" value="1"/>
</dbReference>
<evidence type="ECO:0000313" key="5">
    <source>
        <dbReference type="Proteomes" id="UP000523161"/>
    </source>
</evidence>
<dbReference type="AlphaFoldDB" id="A0A7Y5APM5"/>